<dbReference type="GO" id="GO:0015095">
    <property type="term" value="F:magnesium ion transmembrane transporter activity"/>
    <property type="evidence" value="ECO:0007669"/>
    <property type="project" value="UniProtKB-UniRule"/>
</dbReference>
<evidence type="ECO:0000256" key="2">
    <source>
        <dbReference type="ARBA" id="ARBA00009749"/>
    </source>
</evidence>
<dbReference type="InterPro" id="IPR038076">
    <property type="entry name" value="MgtE_N_sf"/>
</dbReference>
<comment type="subcellular location">
    <subcellularLocation>
        <location evidence="9">Cell membrane</location>
        <topology evidence="9">Multi-pass membrane protein</topology>
    </subcellularLocation>
    <subcellularLocation>
        <location evidence="1">Membrane</location>
        <topology evidence="1">Multi-pass membrane protein</topology>
    </subcellularLocation>
</comment>
<comment type="subunit">
    <text evidence="9">Homodimer.</text>
</comment>
<keyword evidence="8" id="KW-0129">CBS domain</keyword>
<dbReference type="PROSITE" id="PS51371">
    <property type="entry name" value="CBS"/>
    <property type="match status" value="2"/>
</dbReference>
<dbReference type="RefSeq" id="WP_025734548.1">
    <property type="nucleotide sequence ID" value="NZ_CP024963.1"/>
</dbReference>
<dbReference type="AlphaFoldDB" id="A0A2K8NSF4"/>
<keyword evidence="4 9" id="KW-0812">Transmembrane</keyword>
<dbReference type="Gene3D" id="3.10.580.10">
    <property type="entry name" value="CBS-domain"/>
    <property type="match status" value="1"/>
</dbReference>
<dbReference type="InterPro" id="IPR000644">
    <property type="entry name" value="CBS_dom"/>
</dbReference>
<organism evidence="11 12">
    <name type="scientific">Williamsoniiplasma luminosum</name>
    <dbReference type="NCBI Taxonomy" id="214888"/>
    <lineage>
        <taxon>Bacteria</taxon>
        <taxon>Bacillati</taxon>
        <taxon>Mycoplasmatota</taxon>
        <taxon>Mollicutes</taxon>
        <taxon>Entomoplasmatales</taxon>
        <taxon>Williamsoniiplasma</taxon>
    </lineage>
</organism>
<dbReference type="InterPro" id="IPR046342">
    <property type="entry name" value="CBS_dom_sf"/>
</dbReference>
<dbReference type="SMART" id="SM00924">
    <property type="entry name" value="MgtE_N"/>
    <property type="match status" value="1"/>
</dbReference>
<evidence type="ECO:0000256" key="3">
    <source>
        <dbReference type="ARBA" id="ARBA00022448"/>
    </source>
</evidence>
<keyword evidence="9" id="KW-1003">Cell membrane</keyword>
<dbReference type="SMART" id="SM00116">
    <property type="entry name" value="CBS"/>
    <property type="match status" value="2"/>
</dbReference>
<accession>A0A2K8NSF4</accession>
<feature type="transmembrane region" description="Helical" evidence="9">
    <location>
        <begin position="286"/>
        <end position="310"/>
    </location>
</feature>
<sequence>MLEISDLKEQLIQAAINNDLNEVRNIAKKSQQVDFAEVLGELNERLILRIFRMLNKEDETDIFSYLKPEIQEFIIRSFSSKEVEEIVKDLYSDDLVDLIDELPATIVKKVLRAASPKIRAEINNILKYEEDTAGGIMTVNFIEIKEKDSIEKTIKYVREIHEEFETIDTLFVLDDYGHLKGFVELKDLIFNSPKTKIKEIMETRLLYVNSTADQEEVANMFKRYDVTSIPVVDDSNKMIGIITVDDIVDVIEKETSEDMNKMAGIKHDDQNYFDLSIFKMFKSRTLWLVLLLVLGTITQILTMVFYNLYLGDVTSLPVTSKAYIGIVLLAPMAIVIAGVIGLYGSQSATIMMRALTLREVKKKTIKTFLMKEFITTMLVALILIVVNIVRLLIVYVVQVGEINTIVWELIGVSSITILISILVAGIIATLAPIIAKALKIDPANATGPFITLVIDIITISVFFGIGLAFF</sequence>
<name>A0A2K8NSF4_9MOLU</name>
<dbReference type="OrthoDB" id="9790355at2"/>
<feature type="transmembrane region" description="Helical" evidence="9">
    <location>
        <begin position="447"/>
        <end position="469"/>
    </location>
</feature>
<keyword evidence="12" id="KW-1185">Reference proteome</keyword>
<keyword evidence="7 9" id="KW-0472">Membrane</keyword>
<evidence type="ECO:0000256" key="7">
    <source>
        <dbReference type="ARBA" id="ARBA00023136"/>
    </source>
</evidence>
<evidence type="ECO:0000256" key="9">
    <source>
        <dbReference type="RuleBase" id="RU362011"/>
    </source>
</evidence>
<dbReference type="InterPro" id="IPR036739">
    <property type="entry name" value="SLC41_membr_dom_sf"/>
</dbReference>
<evidence type="ECO:0000313" key="11">
    <source>
        <dbReference type="EMBL" id="ATZ16782.1"/>
    </source>
</evidence>
<dbReference type="GO" id="GO:0005886">
    <property type="term" value="C:plasma membrane"/>
    <property type="evidence" value="ECO:0007669"/>
    <property type="project" value="UniProtKB-SubCell"/>
</dbReference>
<reference evidence="11 12" key="1">
    <citation type="submission" date="2017-11" db="EMBL/GenBank/DDBJ databases">
        <title>Genome sequence of Entomoplasma luminosum PIMN-1 (ATCC 49195).</title>
        <authorList>
            <person name="Lo W.-S."/>
            <person name="Gasparich G.E."/>
            <person name="Kuo C.-H."/>
        </authorList>
    </citation>
    <scope>NUCLEOTIDE SEQUENCE [LARGE SCALE GENOMIC DNA]</scope>
    <source>
        <strain evidence="11 12">PIMN-1</strain>
    </source>
</reference>
<evidence type="ECO:0000256" key="6">
    <source>
        <dbReference type="ARBA" id="ARBA00022989"/>
    </source>
</evidence>
<dbReference type="Pfam" id="PF01769">
    <property type="entry name" value="MgtE"/>
    <property type="match status" value="1"/>
</dbReference>
<keyword evidence="3 9" id="KW-0813">Transport</keyword>
<evidence type="ECO:0000259" key="10">
    <source>
        <dbReference type="PROSITE" id="PS51371"/>
    </source>
</evidence>
<feature type="transmembrane region" description="Helical" evidence="9">
    <location>
        <begin position="409"/>
        <end position="435"/>
    </location>
</feature>
<proteinExistence type="inferred from homology"/>
<dbReference type="EMBL" id="CP024963">
    <property type="protein sequence ID" value="ATZ16782.1"/>
    <property type="molecule type" value="Genomic_DNA"/>
</dbReference>
<comment type="function">
    <text evidence="9">Acts as a magnesium transporter.</text>
</comment>
<dbReference type="GO" id="GO:0046872">
    <property type="term" value="F:metal ion binding"/>
    <property type="evidence" value="ECO:0007669"/>
    <property type="project" value="UniProtKB-KW"/>
</dbReference>
<evidence type="ECO:0000313" key="12">
    <source>
        <dbReference type="Proteomes" id="UP000232063"/>
    </source>
</evidence>
<protein>
    <recommendedName>
        <fullName evidence="9">Magnesium transporter MgtE</fullName>
    </recommendedName>
</protein>
<evidence type="ECO:0000256" key="4">
    <source>
        <dbReference type="ARBA" id="ARBA00022692"/>
    </source>
</evidence>
<dbReference type="SUPFAM" id="SSF161093">
    <property type="entry name" value="MgtE membrane domain-like"/>
    <property type="match status" value="1"/>
</dbReference>
<dbReference type="Gene3D" id="1.25.60.10">
    <property type="entry name" value="MgtE N-terminal domain-like"/>
    <property type="match status" value="1"/>
</dbReference>
<feature type="transmembrane region" description="Helical" evidence="9">
    <location>
        <begin position="373"/>
        <end position="397"/>
    </location>
</feature>
<dbReference type="InterPro" id="IPR006667">
    <property type="entry name" value="SLC41_membr_dom"/>
</dbReference>
<dbReference type="PANTHER" id="PTHR43773">
    <property type="entry name" value="MAGNESIUM TRANSPORTER MGTE"/>
    <property type="match status" value="1"/>
</dbReference>
<dbReference type="KEGG" id="elj:ELUMI_v1c00540"/>
<dbReference type="PANTHER" id="PTHR43773:SF1">
    <property type="entry name" value="MAGNESIUM TRANSPORTER MGTE"/>
    <property type="match status" value="1"/>
</dbReference>
<evidence type="ECO:0000256" key="5">
    <source>
        <dbReference type="ARBA" id="ARBA00022842"/>
    </source>
</evidence>
<dbReference type="Gene3D" id="1.10.357.20">
    <property type="entry name" value="SLC41 divalent cation transporters, integral membrane domain"/>
    <property type="match status" value="1"/>
</dbReference>
<dbReference type="InterPro" id="IPR006668">
    <property type="entry name" value="Mg_transptr_MgtE_intracell_dom"/>
</dbReference>
<dbReference type="SUPFAM" id="SSF54631">
    <property type="entry name" value="CBS-domain pair"/>
    <property type="match status" value="1"/>
</dbReference>
<feature type="domain" description="CBS" evidence="10">
    <location>
        <begin position="137"/>
        <end position="199"/>
    </location>
</feature>
<comment type="similarity">
    <text evidence="2 9">Belongs to the SLC41A transporter family.</text>
</comment>
<dbReference type="NCBIfam" id="TIGR00400">
    <property type="entry name" value="mgtE"/>
    <property type="match status" value="1"/>
</dbReference>
<dbReference type="SUPFAM" id="SSF158791">
    <property type="entry name" value="MgtE N-terminal domain-like"/>
    <property type="match status" value="1"/>
</dbReference>
<evidence type="ECO:0000256" key="8">
    <source>
        <dbReference type="PROSITE-ProRule" id="PRU00703"/>
    </source>
</evidence>
<dbReference type="Pfam" id="PF03448">
    <property type="entry name" value="MgtE_N"/>
    <property type="match status" value="1"/>
</dbReference>
<dbReference type="Pfam" id="PF00571">
    <property type="entry name" value="CBS"/>
    <property type="match status" value="2"/>
</dbReference>
<dbReference type="InterPro" id="IPR006669">
    <property type="entry name" value="MgtE_transporter"/>
</dbReference>
<keyword evidence="6 9" id="KW-1133">Transmembrane helix</keyword>
<keyword evidence="9" id="KW-0479">Metal-binding</keyword>
<gene>
    <name evidence="11" type="primary">mgtE</name>
    <name evidence="11" type="ORF">ELUMI_v1c00540</name>
</gene>
<feature type="transmembrane region" description="Helical" evidence="9">
    <location>
        <begin position="322"/>
        <end position="343"/>
    </location>
</feature>
<dbReference type="CDD" id="cd04606">
    <property type="entry name" value="CBS_pair_Mg_transporter"/>
    <property type="match status" value="1"/>
</dbReference>
<evidence type="ECO:0000256" key="1">
    <source>
        <dbReference type="ARBA" id="ARBA00004141"/>
    </source>
</evidence>
<dbReference type="Proteomes" id="UP000232063">
    <property type="component" value="Chromosome"/>
</dbReference>
<keyword evidence="5 9" id="KW-0460">Magnesium</keyword>
<feature type="domain" description="CBS" evidence="10">
    <location>
        <begin position="201"/>
        <end position="257"/>
    </location>
</feature>